<proteinExistence type="predicted"/>
<feature type="region of interest" description="Disordered" evidence="2">
    <location>
        <begin position="185"/>
        <end position="213"/>
    </location>
</feature>
<dbReference type="Gene3D" id="3.30.420.10">
    <property type="entry name" value="Ribonuclease H-like superfamily/Ribonuclease H"/>
    <property type="match status" value="1"/>
</dbReference>
<name>A0A1L7GT11_LIMFE</name>
<dbReference type="RefSeq" id="WP_075667085.1">
    <property type="nucleotide sequence ID" value="NZ_CP019030.1"/>
</dbReference>
<dbReference type="InterPro" id="IPR053392">
    <property type="entry name" value="Transposase_IS30-like"/>
</dbReference>
<dbReference type="InterPro" id="IPR025246">
    <property type="entry name" value="IS30-like_HTH"/>
</dbReference>
<keyword evidence="1" id="KW-0233">DNA recombination</keyword>
<dbReference type="GO" id="GO:0006310">
    <property type="term" value="P:DNA recombination"/>
    <property type="evidence" value="ECO:0007669"/>
    <property type="project" value="UniProtKB-KW"/>
</dbReference>
<dbReference type="PROSITE" id="PS50994">
    <property type="entry name" value="INTEGRASE"/>
    <property type="match status" value="1"/>
</dbReference>
<dbReference type="InterPro" id="IPR012337">
    <property type="entry name" value="RNaseH-like_sf"/>
</dbReference>
<feature type="compositionally biased region" description="Basic residues" evidence="2">
    <location>
        <begin position="186"/>
        <end position="195"/>
    </location>
</feature>
<evidence type="ECO:0000313" key="4">
    <source>
        <dbReference type="EMBL" id="APU45166.1"/>
    </source>
</evidence>
<dbReference type="Pfam" id="PF13936">
    <property type="entry name" value="HTH_38"/>
    <property type="match status" value="1"/>
</dbReference>
<dbReference type="InterPro" id="IPR036397">
    <property type="entry name" value="RNaseH_sf"/>
</dbReference>
<dbReference type="OrthoDB" id="9781678at2"/>
<dbReference type="PANTHER" id="PTHR10948:SF23">
    <property type="entry name" value="TRANSPOSASE INSI FOR INSERTION SEQUENCE ELEMENT IS30A-RELATED"/>
    <property type="match status" value="1"/>
</dbReference>
<accession>A0A1L7GT11</accession>
<dbReference type="SUPFAM" id="SSF53098">
    <property type="entry name" value="Ribonuclease H-like"/>
    <property type="match status" value="1"/>
</dbReference>
<dbReference type="GO" id="GO:0005829">
    <property type="term" value="C:cytosol"/>
    <property type="evidence" value="ECO:0007669"/>
    <property type="project" value="TreeGrafter"/>
</dbReference>
<dbReference type="PANTHER" id="PTHR10948">
    <property type="entry name" value="TRANSPOSASE"/>
    <property type="match status" value="1"/>
</dbReference>
<dbReference type="Gene3D" id="1.10.10.60">
    <property type="entry name" value="Homeodomain-like"/>
    <property type="match status" value="1"/>
</dbReference>
<dbReference type="EMBL" id="CP019030">
    <property type="protein sequence ID" value="APU45166.1"/>
    <property type="molecule type" value="Genomic_DNA"/>
</dbReference>
<dbReference type="GO" id="GO:0032196">
    <property type="term" value="P:transposition"/>
    <property type="evidence" value="ECO:0007669"/>
    <property type="project" value="TreeGrafter"/>
</dbReference>
<sequence length="379" mass="43688">MTHLNDITTDTNVSTRSKGSHLTIDDRVKISVLKELEYSNRMIAQYIGVAHGTIDREIKRGMVTKMSKQSNNGKVYCYYKEYYDPYTAQERYEKSRSNCGRTPIYQSSPEIINLLDDLMLGEFDFKDHDKFESLDSQKCSPYAALKIAESLVNDDVKLPASERSIYNWIDKGLLRTKIIDLLEKTRRTKAKHGRTPKREQPGKNISQRPKEVETRTTFGHWEMDTVQGKKSAEDPVILVLAERLTRYNLAFKITSKTPNAVSRVITKLKELTGDYFDEIFKTITPDNGSEFFEVANEVDQIYYADAYSPWQRGTNENNNRLLRRSITKGTSLQLFSEFDVEQANLRLNSYPRKILGGKSSLDRFEEEILKIIDPETLAV</sequence>
<organism evidence="4 5">
    <name type="scientific">Limosilactobacillus fermentum</name>
    <name type="common">Lactobacillus fermentum</name>
    <dbReference type="NCBI Taxonomy" id="1613"/>
    <lineage>
        <taxon>Bacteria</taxon>
        <taxon>Bacillati</taxon>
        <taxon>Bacillota</taxon>
        <taxon>Bacilli</taxon>
        <taxon>Lactobacillales</taxon>
        <taxon>Lactobacillaceae</taxon>
        <taxon>Limosilactobacillus</taxon>
    </lineage>
</organism>
<reference evidence="4 5" key="1">
    <citation type="submission" date="2016-12" db="EMBL/GenBank/DDBJ databases">
        <title>Complete Genome Sequence of Lactobacillus fermentum Strain SNUV175, a Probiotic for Treatment of Bacterial Vaginosis.</title>
        <authorList>
            <person name="Lee S."/>
            <person name="You H.J."/>
            <person name="Kwon B."/>
            <person name="Ko G."/>
        </authorList>
    </citation>
    <scope>NUCLEOTIDE SEQUENCE [LARGE SCALE GENOMIC DNA]</scope>
    <source>
        <strain evidence="4 5">SNUV175</strain>
    </source>
</reference>
<evidence type="ECO:0000259" key="3">
    <source>
        <dbReference type="PROSITE" id="PS50994"/>
    </source>
</evidence>
<gene>
    <name evidence="4" type="ORF">BUW47_01260</name>
</gene>
<evidence type="ECO:0000256" key="2">
    <source>
        <dbReference type="SAM" id="MobiDB-lite"/>
    </source>
</evidence>
<dbReference type="NCBIfam" id="NF033563">
    <property type="entry name" value="transpos_IS30"/>
    <property type="match status" value="1"/>
</dbReference>
<dbReference type="AlphaFoldDB" id="A0A1L7GT11"/>
<protein>
    <submittedName>
        <fullName evidence="4">IS30 family transposase</fullName>
    </submittedName>
</protein>
<dbReference type="GO" id="GO:0003676">
    <property type="term" value="F:nucleic acid binding"/>
    <property type="evidence" value="ECO:0007669"/>
    <property type="project" value="InterPro"/>
</dbReference>
<dbReference type="InterPro" id="IPR001584">
    <property type="entry name" value="Integrase_cat-core"/>
</dbReference>
<dbReference type="Proteomes" id="UP000185427">
    <property type="component" value="Chromosome"/>
</dbReference>
<dbReference type="InterPro" id="IPR051917">
    <property type="entry name" value="Transposase-Integrase"/>
</dbReference>
<dbReference type="GO" id="GO:0015074">
    <property type="term" value="P:DNA integration"/>
    <property type="evidence" value="ECO:0007669"/>
    <property type="project" value="InterPro"/>
</dbReference>
<dbReference type="GO" id="GO:0004803">
    <property type="term" value="F:transposase activity"/>
    <property type="evidence" value="ECO:0007669"/>
    <property type="project" value="TreeGrafter"/>
</dbReference>
<evidence type="ECO:0000256" key="1">
    <source>
        <dbReference type="ARBA" id="ARBA00023172"/>
    </source>
</evidence>
<evidence type="ECO:0000313" key="5">
    <source>
        <dbReference type="Proteomes" id="UP000185427"/>
    </source>
</evidence>
<feature type="domain" description="Integrase catalytic" evidence="3">
    <location>
        <begin position="205"/>
        <end position="368"/>
    </location>
</feature>